<feature type="transmembrane region" description="Helical" evidence="5">
    <location>
        <begin position="116"/>
        <end position="133"/>
    </location>
</feature>
<dbReference type="Pfam" id="PF07291">
    <property type="entry name" value="MauE"/>
    <property type="match status" value="1"/>
</dbReference>
<dbReference type="RefSeq" id="WP_341837932.1">
    <property type="nucleotide sequence ID" value="NZ_CP149822.1"/>
</dbReference>
<evidence type="ECO:0000256" key="4">
    <source>
        <dbReference type="ARBA" id="ARBA00023136"/>
    </source>
</evidence>
<evidence type="ECO:0000256" key="3">
    <source>
        <dbReference type="ARBA" id="ARBA00022989"/>
    </source>
</evidence>
<keyword evidence="2 5" id="KW-0812">Transmembrane</keyword>
<keyword evidence="8" id="KW-1185">Reference proteome</keyword>
<sequence length="148" mass="16807">MKQKKLLESIVFFLFLFWIYAAVVKLADISLWRFRLKEQPFDDVFAEPLAWGLPVLEFVIAALMISARTVKWGLYMGAALLVVFSVYIGMIQLNFFSHVPCSCAGIVKSFGWTEHLIFNLVILAVTMYAILRINRMQSGPAPSLVQLS</sequence>
<evidence type="ECO:0000256" key="1">
    <source>
        <dbReference type="ARBA" id="ARBA00004141"/>
    </source>
</evidence>
<keyword evidence="3 5" id="KW-1133">Transmembrane helix</keyword>
<feature type="domain" description="Methylamine utilisation protein MauE" evidence="6">
    <location>
        <begin position="4"/>
        <end position="131"/>
    </location>
</feature>
<feature type="transmembrane region" description="Helical" evidence="5">
    <location>
        <begin position="45"/>
        <end position="65"/>
    </location>
</feature>
<dbReference type="Proteomes" id="UP001485459">
    <property type="component" value="Chromosome"/>
</dbReference>
<evidence type="ECO:0000256" key="5">
    <source>
        <dbReference type="SAM" id="Phobius"/>
    </source>
</evidence>
<proteinExistence type="predicted"/>
<protein>
    <submittedName>
        <fullName evidence="7">MauE/DoxX family redox-associated membrane protein</fullName>
    </submittedName>
</protein>
<evidence type="ECO:0000259" key="6">
    <source>
        <dbReference type="Pfam" id="PF07291"/>
    </source>
</evidence>
<organism evidence="7 8">
    <name type="scientific">Chitinophaga pollutisoli</name>
    <dbReference type="NCBI Taxonomy" id="3133966"/>
    <lineage>
        <taxon>Bacteria</taxon>
        <taxon>Pseudomonadati</taxon>
        <taxon>Bacteroidota</taxon>
        <taxon>Chitinophagia</taxon>
        <taxon>Chitinophagales</taxon>
        <taxon>Chitinophagaceae</taxon>
        <taxon>Chitinophaga</taxon>
    </lineage>
</organism>
<evidence type="ECO:0000256" key="2">
    <source>
        <dbReference type="ARBA" id="ARBA00022692"/>
    </source>
</evidence>
<evidence type="ECO:0000313" key="8">
    <source>
        <dbReference type="Proteomes" id="UP001485459"/>
    </source>
</evidence>
<evidence type="ECO:0000313" key="7">
    <source>
        <dbReference type="EMBL" id="WZN43111.1"/>
    </source>
</evidence>
<accession>A0ABZ2YTH2</accession>
<dbReference type="EMBL" id="CP149822">
    <property type="protein sequence ID" value="WZN43111.1"/>
    <property type="molecule type" value="Genomic_DNA"/>
</dbReference>
<comment type="subcellular location">
    <subcellularLocation>
        <location evidence="1">Membrane</location>
        <topology evidence="1">Multi-pass membrane protein</topology>
    </subcellularLocation>
</comment>
<dbReference type="InterPro" id="IPR009908">
    <property type="entry name" value="Methylamine_util_MauE"/>
</dbReference>
<reference evidence="8" key="1">
    <citation type="submission" date="2024-03" db="EMBL/GenBank/DDBJ databases">
        <title>Chitinophaga horti sp. nov., isolated from garden soil.</title>
        <authorList>
            <person name="Lee D.S."/>
            <person name="Han D.M."/>
            <person name="Baek J.H."/>
            <person name="Choi D.G."/>
            <person name="Jeon J.H."/>
            <person name="Jeon C.O."/>
        </authorList>
    </citation>
    <scope>NUCLEOTIDE SEQUENCE [LARGE SCALE GENOMIC DNA]</scope>
    <source>
        <strain evidence="8">GPA1</strain>
    </source>
</reference>
<name>A0ABZ2YTH2_9BACT</name>
<gene>
    <name evidence="7" type="ORF">WJU16_08705</name>
</gene>
<keyword evidence="4 5" id="KW-0472">Membrane</keyword>
<feature type="transmembrane region" description="Helical" evidence="5">
    <location>
        <begin position="72"/>
        <end position="96"/>
    </location>
</feature>